<dbReference type="SUPFAM" id="SSF53098">
    <property type="entry name" value="Ribonuclease H-like"/>
    <property type="match status" value="1"/>
</dbReference>
<sequence>MSKILLAIDYGINNIGIVLFNKKKKIIFNYKNIYFLFFFKKIKKYIIKYKINNIIIG</sequence>
<accession>A0AAU7ZXQ3</accession>
<proteinExistence type="predicted"/>
<dbReference type="InterPro" id="IPR012337">
    <property type="entry name" value="RNaseH-like_sf"/>
</dbReference>
<dbReference type="EMBL" id="CP158689">
    <property type="protein sequence ID" value="XCC45335.1"/>
    <property type="molecule type" value="Genomic_DNA"/>
</dbReference>
<protein>
    <recommendedName>
        <fullName evidence="2">Holliday junction resolvase RuvX</fullName>
    </recommendedName>
</protein>
<reference evidence="1" key="1">
    <citation type="submission" date="2024-06" db="EMBL/GenBank/DDBJ databases">
        <title>Diversity, functionality, and evolutionary history of bacterial symbionts in false click beetles (Coleoptera, Throscidae).</title>
        <authorList>
            <person name="Wierz J.C."/>
            <person name="Malm H."/>
            <person name="Kaltenpoth M."/>
            <person name="Engl T."/>
        </authorList>
    </citation>
    <scope>NUCLEOTIDE SEQUENCE</scope>
    <source>
        <strain evidence="1">Ttur</strain>
    </source>
</reference>
<gene>
    <name evidence="1" type="ORF">ABUS76_00190</name>
</gene>
<name>A0AAU7ZXQ3_9FLAO</name>
<evidence type="ECO:0008006" key="2">
    <source>
        <dbReference type="Google" id="ProtNLM"/>
    </source>
</evidence>
<evidence type="ECO:0000313" key="1">
    <source>
        <dbReference type="EMBL" id="XCC45335.1"/>
    </source>
</evidence>
<dbReference type="AlphaFoldDB" id="A0AAU7ZXQ3"/>
<organism evidence="1">
    <name type="scientific">Candidatus Shikimatogenerans sp. Ttur</name>
    <dbReference type="NCBI Taxonomy" id="3158569"/>
    <lineage>
        <taxon>Bacteria</taxon>
        <taxon>Pseudomonadati</taxon>
        <taxon>Bacteroidota</taxon>
        <taxon>Flavobacteriia</taxon>
        <taxon>Flavobacteriales</taxon>
        <taxon>Candidatus Shikimatogenerans</taxon>
    </lineage>
</organism>